<accession>A0ACB8ZQT4</accession>
<dbReference type="Proteomes" id="UP001055811">
    <property type="component" value="Linkage Group LG08"/>
</dbReference>
<evidence type="ECO:0000313" key="1">
    <source>
        <dbReference type="EMBL" id="KAI3699927.1"/>
    </source>
</evidence>
<proteinExistence type="predicted"/>
<organism evidence="1 2">
    <name type="scientific">Cichorium intybus</name>
    <name type="common">Chicory</name>
    <dbReference type="NCBI Taxonomy" id="13427"/>
    <lineage>
        <taxon>Eukaryota</taxon>
        <taxon>Viridiplantae</taxon>
        <taxon>Streptophyta</taxon>
        <taxon>Embryophyta</taxon>
        <taxon>Tracheophyta</taxon>
        <taxon>Spermatophyta</taxon>
        <taxon>Magnoliopsida</taxon>
        <taxon>eudicotyledons</taxon>
        <taxon>Gunneridae</taxon>
        <taxon>Pentapetalae</taxon>
        <taxon>asterids</taxon>
        <taxon>campanulids</taxon>
        <taxon>Asterales</taxon>
        <taxon>Asteraceae</taxon>
        <taxon>Cichorioideae</taxon>
        <taxon>Cichorieae</taxon>
        <taxon>Cichoriinae</taxon>
        <taxon>Cichorium</taxon>
    </lineage>
</organism>
<keyword evidence="2" id="KW-1185">Reference proteome</keyword>
<gene>
    <name evidence="1" type="ORF">L2E82_44535</name>
</gene>
<dbReference type="EMBL" id="CM042016">
    <property type="protein sequence ID" value="KAI3699927.1"/>
    <property type="molecule type" value="Genomic_DNA"/>
</dbReference>
<name>A0ACB8ZQT4_CICIN</name>
<reference evidence="2" key="1">
    <citation type="journal article" date="2022" name="Mol. Ecol. Resour.">
        <title>The genomes of chicory, endive, great burdock and yacon provide insights into Asteraceae palaeo-polyploidization history and plant inulin production.</title>
        <authorList>
            <person name="Fan W."/>
            <person name="Wang S."/>
            <person name="Wang H."/>
            <person name="Wang A."/>
            <person name="Jiang F."/>
            <person name="Liu H."/>
            <person name="Zhao H."/>
            <person name="Xu D."/>
            <person name="Zhang Y."/>
        </authorList>
    </citation>
    <scope>NUCLEOTIDE SEQUENCE [LARGE SCALE GENOMIC DNA]</scope>
    <source>
        <strain evidence="2">cv. Punajuju</strain>
    </source>
</reference>
<reference evidence="1 2" key="2">
    <citation type="journal article" date="2022" name="Mol. Ecol. Resour.">
        <title>The genomes of chicory, endive, great burdock and yacon provide insights into Asteraceae paleo-polyploidization history and plant inulin production.</title>
        <authorList>
            <person name="Fan W."/>
            <person name="Wang S."/>
            <person name="Wang H."/>
            <person name="Wang A."/>
            <person name="Jiang F."/>
            <person name="Liu H."/>
            <person name="Zhao H."/>
            <person name="Xu D."/>
            <person name="Zhang Y."/>
        </authorList>
    </citation>
    <scope>NUCLEOTIDE SEQUENCE [LARGE SCALE GENOMIC DNA]</scope>
    <source>
        <strain evidence="2">cv. Punajuju</strain>
        <tissue evidence="1">Leaves</tissue>
    </source>
</reference>
<evidence type="ECO:0000313" key="2">
    <source>
        <dbReference type="Proteomes" id="UP001055811"/>
    </source>
</evidence>
<sequence>MQVSYMLPLLKRGIGVHHSGLLHIPKEVTIILFQEGPIKCLFAIETFIIGRRGIADRSVCILMIDEKLEHSTAKMMVKGNVDCLNSAFHLSHNMLLNRLKCEDRKNLLHNSFYQFQADRAIPNLDVETNKGFTGGKGLDSHWEDSLENCYSLLQQHRRGG</sequence>
<protein>
    <submittedName>
        <fullName evidence="1">Uncharacterized protein</fullName>
    </submittedName>
</protein>
<comment type="caution">
    <text evidence="1">The sequence shown here is derived from an EMBL/GenBank/DDBJ whole genome shotgun (WGS) entry which is preliminary data.</text>
</comment>